<proteinExistence type="predicted"/>
<keyword evidence="2" id="KW-1185">Reference proteome</keyword>
<reference evidence="1 2" key="2">
    <citation type="journal article" date="2018" name="New Phytol.">
        <title>High intraspecific genome diversity in the model arbuscular mycorrhizal symbiont Rhizophagus irregularis.</title>
        <authorList>
            <person name="Chen E.C.H."/>
            <person name="Morin E."/>
            <person name="Beaudet D."/>
            <person name="Noel J."/>
            <person name="Yildirir G."/>
            <person name="Ndikumana S."/>
            <person name="Charron P."/>
            <person name="St-Onge C."/>
            <person name="Giorgi J."/>
            <person name="Kruger M."/>
            <person name="Marton T."/>
            <person name="Ropars J."/>
            <person name="Grigoriev I.V."/>
            <person name="Hainaut M."/>
            <person name="Henrissat B."/>
            <person name="Roux C."/>
            <person name="Martin F."/>
            <person name="Corradi N."/>
        </authorList>
    </citation>
    <scope>NUCLEOTIDE SEQUENCE [LARGE SCALE GENOMIC DNA]</scope>
    <source>
        <strain evidence="1 2">DAOM 197198</strain>
    </source>
</reference>
<comment type="caution">
    <text evidence="1">The sequence shown here is derived from an EMBL/GenBank/DDBJ whole genome shotgun (WGS) entry which is preliminary data.</text>
</comment>
<dbReference type="EMBL" id="AUPC02000048">
    <property type="protein sequence ID" value="POG76597.1"/>
    <property type="molecule type" value="Genomic_DNA"/>
</dbReference>
<evidence type="ECO:0008006" key="3">
    <source>
        <dbReference type="Google" id="ProtNLM"/>
    </source>
</evidence>
<gene>
    <name evidence="1" type="ORF">GLOIN_2v1554139</name>
</gene>
<reference evidence="1 2" key="1">
    <citation type="journal article" date="2013" name="Proc. Natl. Acad. Sci. U.S.A.">
        <title>Genome of an arbuscular mycorrhizal fungus provides insight into the oldest plant symbiosis.</title>
        <authorList>
            <person name="Tisserant E."/>
            <person name="Malbreil M."/>
            <person name="Kuo A."/>
            <person name="Kohler A."/>
            <person name="Symeonidi A."/>
            <person name="Balestrini R."/>
            <person name="Charron P."/>
            <person name="Duensing N."/>
            <person name="Frei Dit Frey N."/>
            <person name="Gianinazzi-Pearson V."/>
            <person name="Gilbert L.B."/>
            <person name="Handa Y."/>
            <person name="Herr J.R."/>
            <person name="Hijri M."/>
            <person name="Koul R."/>
            <person name="Kawaguchi M."/>
            <person name="Krajinski F."/>
            <person name="Lammers P.J."/>
            <person name="Masclaux F.G."/>
            <person name="Murat C."/>
            <person name="Morin E."/>
            <person name="Ndikumana S."/>
            <person name="Pagni M."/>
            <person name="Petitpierre D."/>
            <person name="Requena N."/>
            <person name="Rosikiewicz P."/>
            <person name="Riley R."/>
            <person name="Saito K."/>
            <person name="San Clemente H."/>
            <person name="Shapiro H."/>
            <person name="van Tuinen D."/>
            <person name="Becard G."/>
            <person name="Bonfante P."/>
            <person name="Paszkowski U."/>
            <person name="Shachar-Hill Y.Y."/>
            <person name="Tuskan G.A."/>
            <person name="Young P.W."/>
            <person name="Sanders I.R."/>
            <person name="Henrissat B."/>
            <person name="Rensing S.A."/>
            <person name="Grigoriev I.V."/>
            <person name="Corradi N."/>
            <person name="Roux C."/>
            <person name="Martin F."/>
        </authorList>
    </citation>
    <scope>NUCLEOTIDE SEQUENCE [LARGE SCALE GENOMIC DNA]</scope>
    <source>
        <strain evidence="1 2">DAOM 197198</strain>
    </source>
</reference>
<dbReference type="InterPro" id="IPR011009">
    <property type="entry name" value="Kinase-like_dom_sf"/>
</dbReference>
<dbReference type="SUPFAM" id="SSF56112">
    <property type="entry name" value="Protein kinase-like (PK-like)"/>
    <property type="match status" value="1"/>
</dbReference>
<sequence length="110" mass="13121">MIMWMLTSGQYPFFENDYDSLLALRICKGERPSIVEGTPKCYMDLIKRCWDNNILERPSATELEMIFRRWCIGEFYDQFIQADNIQTFIQDKEVTGKISKISQFIKYIEI</sequence>
<accession>A0A2P4QG37</accession>
<dbReference type="Proteomes" id="UP000018888">
    <property type="component" value="Unassembled WGS sequence"/>
</dbReference>
<evidence type="ECO:0000313" key="1">
    <source>
        <dbReference type="EMBL" id="POG76597.1"/>
    </source>
</evidence>
<dbReference type="AlphaFoldDB" id="A0A2P4QG37"/>
<dbReference type="Gene3D" id="1.10.510.10">
    <property type="entry name" value="Transferase(Phosphotransferase) domain 1"/>
    <property type="match status" value="1"/>
</dbReference>
<organism evidence="1 2">
    <name type="scientific">Rhizophagus irregularis (strain DAOM 181602 / DAOM 197198 / MUCL 43194)</name>
    <name type="common">Arbuscular mycorrhizal fungus</name>
    <name type="synonym">Glomus intraradices</name>
    <dbReference type="NCBI Taxonomy" id="747089"/>
    <lineage>
        <taxon>Eukaryota</taxon>
        <taxon>Fungi</taxon>
        <taxon>Fungi incertae sedis</taxon>
        <taxon>Mucoromycota</taxon>
        <taxon>Glomeromycotina</taxon>
        <taxon>Glomeromycetes</taxon>
        <taxon>Glomerales</taxon>
        <taxon>Glomeraceae</taxon>
        <taxon>Rhizophagus</taxon>
    </lineage>
</organism>
<protein>
    <recommendedName>
        <fullName evidence="3">Serine-threonine/tyrosine-protein kinase catalytic domain-containing protein</fullName>
    </recommendedName>
</protein>
<feature type="non-terminal residue" evidence="1">
    <location>
        <position position="110"/>
    </location>
</feature>
<evidence type="ECO:0000313" key="2">
    <source>
        <dbReference type="Proteomes" id="UP000018888"/>
    </source>
</evidence>
<name>A0A2P4QG37_RHIID</name>